<accession>A0A9X1YKN7</accession>
<evidence type="ECO:0000313" key="2">
    <source>
        <dbReference type="EMBL" id="MCK9686122.1"/>
    </source>
</evidence>
<dbReference type="Pfam" id="PF13091">
    <property type="entry name" value="PLDc_2"/>
    <property type="match status" value="2"/>
</dbReference>
<dbReference type="PROSITE" id="PS50035">
    <property type="entry name" value="PLD"/>
    <property type="match status" value="2"/>
</dbReference>
<dbReference type="PANTHER" id="PTHR21248:SF22">
    <property type="entry name" value="PHOSPHOLIPASE D"/>
    <property type="match status" value="1"/>
</dbReference>
<dbReference type="EMBL" id="JAJLJH010000002">
    <property type="protein sequence ID" value="MCK9686122.1"/>
    <property type="molecule type" value="Genomic_DNA"/>
</dbReference>
<evidence type="ECO:0000313" key="3">
    <source>
        <dbReference type="Proteomes" id="UP001139353"/>
    </source>
</evidence>
<feature type="domain" description="PLD phosphodiesterase" evidence="1">
    <location>
        <begin position="146"/>
        <end position="173"/>
    </location>
</feature>
<dbReference type="SMART" id="SM00155">
    <property type="entry name" value="PLDc"/>
    <property type="match status" value="2"/>
</dbReference>
<proteinExistence type="predicted"/>
<dbReference type="InterPro" id="IPR001736">
    <property type="entry name" value="PLipase_D/transphosphatidylase"/>
</dbReference>
<dbReference type="CDD" id="cd09110">
    <property type="entry name" value="PLDc_CLS_1"/>
    <property type="match status" value="1"/>
</dbReference>
<reference evidence="2" key="1">
    <citation type="submission" date="2021-11" db="EMBL/GenBank/DDBJ databases">
        <title>BS-T2-15 a new species belonging to the Comamonadaceae family isolated from the soil of a French oak forest.</title>
        <authorList>
            <person name="Mieszkin S."/>
            <person name="Alain K."/>
        </authorList>
    </citation>
    <scope>NUCLEOTIDE SEQUENCE</scope>
    <source>
        <strain evidence="2">BS-T2-15</strain>
    </source>
</reference>
<dbReference type="GO" id="GO:0030572">
    <property type="term" value="F:phosphatidyltransferase activity"/>
    <property type="evidence" value="ECO:0007669"/>
    <property type="project" value="UniProtKB-ARBA"/>
</dbReference>
<dbReference type="SUPFAM" id="SSF56024">
    <property type="entry name" value="Phospholipase D/nuclease"/>
    <property type="match status" value="2"/>
</dbReference>
<comment type="caution">
    <text evidence="2">The sequence shown here is derived from an EMBL/GenBank/DDBJ whole genome shotgun (WGS) entry which is preliminary data.</text>
</comment>
<dbReference type="RefSeq" id="WP_275682153.1">
    <property type="nucleotide sequence ID" value="NZ_JAJLJH010000002.1"/>
</dbReference>
<dbReference type="Proteomes" id="UP001139353">
    <property type="component" value="Unassembled WGS sequence"/>
</dbReference>
<gene>
    <name evidence="2" type="ORF">LPC04_10435</name>
</gene>
<dbReference type="PANTHER" id="PTHR21248">
    <property type="entry name" value="CARDIOLIPIN SYNTHASE"/>
    <property type="match status" value="1"/>
</dbReference>
<dbReference type="Gene3D" id="3.30.870.10">
    <property type="entry name" value="Endonuclease Chain A"/>
    <property type="match status" value="2"/>
</dbReference>
<dbReference type="CDD" id="cd09159">
    <property type="entry name" value="PLDc_ybhO_like_2"/>
    <property type="match status" value="1"/>
</dbReference>
<sequence>MSAPVSLRLSPPAKLVPAKVAPLTAVHASHAHALVAGLGEPLVTGNRVDLLQDGPDTYAAMFEAIANARDHVNLESYILEADGPGEEFARRLIDKARAGVRVNVIYDSLGSLATPASFFDELRANGVNVCEYSPVRKLGNLLSRALHLRDHRKMMVVDGRIGFIGGVNISSVYSAGSSPLAAMGGSGPADGAADKPGWRDTHVRVEGPIVAQLQRLFMRHWSRHSEIALRGTHYFPPLAPVGSQRVALAACDAGRRRNPFYRALLSALDASQHRIFLTTAYLVPTRRLMRSLLRAARRGVDVHLLLPGVSDFWAPLQAGRSHYTRLLRAGIHLHELHDTLLHAKTCVIDGMWTTVGSSNLDWRSFLHNAEANLIALDAGLAQEMERVFMADVARSKEIVPAEWKKRGWRQRVVETIARRFEFFL</sequence>
<evidence type="ECO:0000259" key="1">
    <source>
        <dbReference type="PROSITE" id="PS50035"/>
    </source>
</evidence>
<feature type="domain" description="PLD phosphodiesterase" evidence="1">
    <location>
        <begin position="337"/>
        <end position="364"/>
    </location>
</feature>
<dbReference type="GO" id="GO:0032049">
    <property type="term" value="P:cardiolipin biosynthetic process"/>
    <property type="evidence" value="ECO:0007669"/>
    <property type="project" value="UniProtKB-ARBA"/>
</dbReference>
<protein>
    <submittedName>
        <fullName evidence="2">Phospholipase D-like domain-containing protein</fullName>
    </submittedName>
</protein>
<dbReference type="AlphaFoldDB" id="A0A9X1YKN7"/>
<organism evidence="2 3">
    <name type="scientific">Scleromatobacter humisilvae</name>
    <dbReference type="NCBI Taxonomy" id="2897159"/>
    <lineage>
        <taxon>Bacteria</taxon>
        <taxon>Pseudomonadati</taxon>
        <taxon>Pseudomonadota</taxon>
        <taxon>Betaproteobacteria</taxon>
        <taxon>Burkholderiales</taxon>
        <taxon>Sphaerotilaceae</taxon>
        <taxon>Scleromatobacter</taxon>
    </lineage>
</organism>
<keyword evidence="3" id="KW-1185">Reference proteome</keyword>
<dbReference type="InterPro" id="IPR025202">
    <property type="entry name" value="PLD-like_dom"/>
</dbReference>
<name>A0A9X1YKN7_9BURK</name>